<feature type="transmembrane region" description="Helical" evidence="1">
    <location>
        <begin position="35"/>
        <end position="57"/>
    </location>
</feature>
<keyword evidence="4" id="KW-1185">Reference proteome</keyword>
<sequence>MTVNKLINIMAGFMVTLGLALAHLNGQVDLSSPSWLWLCAFVGLNLFQSGFTGFCPAGKIFKALGVKEDGNSCCV</sequence>
<evidence type="ECO:0000313" key="3">
    <source>
        <dbReference type="EMBL" id="MDI9235171.1"/>
    </source>
</evidence>
<evidence type="ECO:0000313" key="4">
    <source>
        <dbReference type="Proteomes" id="UP001431902"/>
    </source>
</evidence>
<dbReference type="Pfam" id="PF11127">
    <property type="entry name" value="YgaP-like_TM"/>
    <property type="match status" value="1"/>
</dbReference>
<feature type="transmembrane region" description="Helical" evidence="1">
    <location>
        <begin position="7"/>
        <end position="23"/>
    </location>
</feature>
<proteinExistence type="predicted"/>
<organism evidence="3 4">
    <name type="scientific">Limnohabitans lacus</name>
    <dbReference type="NCBI Taxonomy" id="3045173"/>
    <lineage>
        <taxon>Bacteria</taxon>
        <taxon>Pseudomonadati</taxon>
        <taxon>Pseudomonadota</taxon>
        <taxon>Betaproteobacteria</taxon>
        <taxon>Burkholderiales</taxon>
        <taxon>Comamonadaceae</taxon>
        <taxon>Limnohabitans</taxon>
    </lineage>
</organism>
<reference evidence="3" key="1">
    <citation type="submission" date="2023-05" db="EMBL/GenBank/DDBJ databases">
        <title>Limnohabitans sp. strain HM2-2 Genome sequencing and assembly.</title>
        <authorList>
            <person name="Jung Y."/>
        </authorList>
    </citation>
    <scope>NUCLEOTIDE SEQUENCE</scope>
    <source>
        <strain evidence="3">HM2-2</strain>
    </source>
</reference>
<gene>
    <name evidence="3" type="ORF">QLQ16_15140</name>
</gene>
<keyword evidence="1" id="KW-0812">Transmembrane</keyword>
<name>A0ABT6XAR7_9BURK</name>
<protein>
    <submittedName>
        <fullName evidence="3">DUF2892 domain-containing protein</fullName>
    </submittedName>
</protein>
<dbReference type="RefSeq" id="WP_283225500.1">
    <property type="nucleotide sequence ID" value="NZ_JASGBH010000014.1"/>
</dbReference>
<dbReference type="EMBL" id="JASGBH010000014">
    <property type="protein sequence ID" value="MDI9235171.1"/>
    <property type="molecule type" value="Genomic_DNA"/>
</dbReference>
<keyword evidence="1" id="KW-1133">Transmembrane helix</keyword>
<evidence type="ECO:0000259" key="2">
    <source>
        <dbReference type="Pfam" id="PF11127"/>
    </source>
</evidence>
<accession>A0ABT6XAR7</accession>
<feature type="domain" description="Inner membrane protein YgaP-like transmembrane" evidence="2">
    <location>
        <begin position="2"/>
        <end position="62"/>
    </location>
</feature>
<dbReference type="Proteomes" id="UP001431902">
    <property type="component" value="Unassembled WGS sequence"/>
</dbReference>
<keyword evidence="1" id="KW-0472">Membrane</keyword>
<dbReference type="InterPro" id="IPR021309">
    <property type="entry name" value="YgaP-like_TM"/>
</dbReference>
<evidence type="ECO:0000256" key="1">
    <source>
        <dbReference type="SAM" id="Phobius"/>
    </source>
</evidence>
<dbReference type="Gene3D" id="6.10.140.1340">
    <property type="match status" value="1"/>
</dbReference>
<comment type="caution">
    <text evidence="3">The sequence shown here is derived from an EMBL/GenBank/DDBJ whole genome shotgun (WGS) entry which is preliminary data.</text>
</comment>